<keyword evidence="9" id="KW-1185">Reference proteome</keyword>
<evidence type="ECO:0000256" key="1">
    <source>
        <dbReference type="ARBA" id="ARBA00022723"/>
    </source>
</evidence>
<evidence type="ECO:0000256" key="5">
    <source>
        <dbReference type="PROSITE-ProRule" id="PRU00723"/>
    </source>
</evidence>
<dbReference type="InterPro" id="IPR036855">
    <property type="entry name" value="Znf_CCCH_sf"/>
</dbReference>
<dbReference type="InterPro" id="IPR057444">
    <property type="entry name" value="Znf-CCCH_AtC3H23-like"/>
</dbReference>
<sequence>MAATGRELSNLESNSFKIYVYKIVPCAKKFGHDWSECPFAHEGEKATRRCPALYRYSSIVCPDTRQSKACPRGDVCPYSHSIFEYWMHPARFRAQLCSFGTDCNRRICFFAHTQEQLRIPSEPVVADAVASRAPYLQGRVAPETRYALYPDQVPQLVPVQGGRMLTAGGQHQHMQQQQQLLGQADLSGMQVVYMPAAPQAATLQAHGHAAALQGPAQQWAAAGAGGGNLVLVPAGQAAAGGGLQYYAVQPAGAAVAAGPASQEYSSGMLVAPGVQLLGGSYGGGQPLQLVQMPGDGGMQQYAAVHAGGMQGAQVAYAPVFAAPGGGVAMQQWGGQEQQPAPPPPPHALLPGMVMPVQQQQQQRRLSQHAAHHAPHSQQLQLVVPEGAGDAGVAAGSSRQQQEGTYILTPSGQLAPGRGQLEGGPYTVMAAGPAGMLQQAACSSMPGSSQGPVEQGGSAACPPGVDKIAQQMAGWGIQ</sequence>
<evidence type="ECO:0000313" key="9">
    <source>
        <dbReference type="Proteomes" id="UP000256970"/>
    </source>
</evidence>
<evidence type="ECO:0000256" key="2">
    <source>
        <dbReference type="ARBA" id="ARBA00022771"/>
    </source>
</evidence>
<dbReference type="PANTHER" id="PTHR14493">
    <property type="entry name" value="UNKEMPT FAMILY MEMBER"/>
    <property type="match status" value="1"/>
</dbReference>
<feature type="zinc finger region" description="C3H1-type" evidence="5">
    <location>
        <begin position="55"/>
        <end position="83"/>
    </location>
</feature>
<protein>
    <recommendedName>
        <fullName evidence="7">C3H1-type domain-containing protein</fullName>
    </recommendedName>
</protein>
<dbReference type="PANTHER" id="PTHR14493:SF50">
    <property type="entry name" value="RING FINGER PROTEIN UNKEMPT"/>
    <property type="match status" value="1"/>
</dbReference>
<evidence type="ECO:0000256" key="6">
    <source>
        <dbReference type="SAM" id="MobiDB-lite"/>
    </source>
</evidence>
<accession>A0A383V792</accession>
<gene>
    <name evidence="8" type="ORF">BQ4739_LOCUS1945</name>
</gene>
<dbReference type="EMBL" id="FNXT01000146">
    <property type="protein sequence ID" value="SZX61455.1"/>
    <property type="molecule type" value="Genomic_DNA"/>
</dbReference>
<feature type="compositionally biased region" description="Basic residues" evidence="6">
    <location>
        <begin position="365"/>
        <end position="374"/>
    </location>
</feature>
<keyword evidence="1 5" id="KW-0479">Metal-binding</keyword>
<dbReference type="AlphaFoldDB" id="A0A383V792"/>
<keyword evidence="2 5" id="KW-0863">Zinc-finger</keyword>
<dbReference type="InterPro" id="IPR000571">
    <property type="entry name" value="Znf_CCCH"/>
</dbReference>
<dbReference type="PROSITE" id="PS50103">
    <property type="entry name" value="ZF_C3H1"/>
    <property type="match status" value="1"/>
</dbReference>
<evidence type="ECO:0000256" key="3">
    <source>
        <dbReference type="ARBA" id="ARBA00022833"/>
    </source>
</evidence>
<evidence type="ECO:0000259" key="7">
    <source>
        <dbReference type="PROSITE" id="PS50103"/>
    </source>
</evidence>
<dbReference type="SMART" id="SM00356">
    <property type="entry name" value="ZnF_C3H1"/>
    <property type="match status" value="2"/>
</dbReference>
<evidence type="ECO:0000313" key="8">
    <source>
        <dbReference type="EMBL" id="SZX61455.1"/>
    </source>
</evidence>
<dbReference type="Proteomes" id="UP000256970">
    <property type="component" value="Unassembled WGS sequence"/>
</dbReference>
<feature type="region of interest" description="Disordered" evidence="6">
    <location>
        <begin position="328"/>
        <end position="377"/>
    </location>
</feature>
<dbReference type="Gene3D" id="4.10.1000.10">
    <property type="entry name" value="Zinc finger, CCCH-type"/>
    <property type="match status" value="1"/>
</dbReference>
<feature type="domain" description="C3H1-type" evidence="7">
    <location>
        <begin position="55"/>
        <end position="83"/>
    </location>
</feature>
<dbReference type="Pfam" id="PF25512">
    <property type="entry name" value="zf-CCCH_AtC3H23"/>
    <property type="match status" value="1"/>
</dbReference>
<dbReference type="GO" id="GO:0003677">
    <property type="term" value="F:DNA binding"/>
    <property type="evidence" value="ECO:0007669"/>
    <property type="project" value="UniProtKB-KW"/>
</dbReference>
<dbReference type="SUPFAM" id="SSF90229">
    <property type="entry name" value="CCCH zinc finger"/>
    <property type="match status" value="1"/>
</dbReference>
<reference evidence="8 9" key="1">
    <citation type="submission" date="2016-10" db="EMBL/GenBank/DDBJ databases">
        <authorList>
            <person name="Cai Z."/>
        </authorList>
    </citation>
    <scope>NUCLEOTIDE SEQUENCE [LARGE SCALE GENOMIC DNA]</scope>
</reference>
<proteinExistence type="predicted"/>
<name>A0A383V792_TETOB</name>
<evidence type="ECO:0000256" key="4">
    <source>
        <dbReference type="ARBA" id="ARBA00023125"/>
    </source>
</evidence>
<dbReference type="GO" id="GO:0008270">
    <property type="term" value="F:zinc ion binding"/>
    <property type="evidence" value="ECO:0007669"/>
    <property type="project" value="UniProtKB-KW"/>
</dbReference>
<keyword evidence="3 5" id="KW-0862">Zinc</keyword>
<keyword evidence="4" id="KW-0238">DNA-binding</keyword>
<organism evidence="8 9">
    <name type="scientific">Tetradesmus obliquus</name>
    <name type="common">Green alga</name>
    <name type="synonym">Acutodesmus obliquus</name>
    <dbReference type="NCBI Taxonomy" id="3088"/>
    <lineage>
        <taxon>Eukaryota</taxon>
        <taxon>Viridiplantae</taxon>
        <taxon>Chlorophyta</taxon>
        <taxon>core chlorophytes</taxon>
        <taxon>Chlorophyceae</taxon>
        <taxon>CS clade</taxon>
        <taxon>Sphaeropleales</taxon>
        <taxon>Scenedesmaceae</taxon>
        <taxon>Tetradesmus</taxon>
    </lineage>
</organism>
<dbReference type="InterPro" id="IPR045234">
    <property type="entry name" value="Unkempt-like"/>
</dbReference>